<dbReference type="PANTHER" id="PTHR36168">
    <property type="entry name" value="CHROMOSOME 1, WHOLE GENOME SHOTGUN SEQUENCE"/>
    <property type="match status" value="1"/>
</dbReference>
<dbReference type="Gene3D" id="4.10.240.10">
    <property type="entry name" value="Zn(2)-C6 fungal-type DNA-binding domain"/>
    <property type="match status" value="1"/>
</dbReference>
<dbReference type="SMART" id="SM00382">
    <property type="entry name" value="AAA"/>
    <property type="match status" value="1"/>
</dbReference>
<dbReference type="InterPro" id="IPR036864">
    <property type="entry name" value="Zn2-C6_fun-type_DNA-bd_sf"/>
</dbReference>
<dbReference type="SUPFAM" id="SSF57701">
    <property type="entry name" value="Zn2/Cys6 DNA-binding domain"/>
    <property type="match status" value="1"/>
</dbReference>
<dbReference type="SUPFAM" id="SSF52540">
    <property type="entry name" value="P-loop containing nucleoside triphosphate hydrolases"/>
    <property type="match status" value="1"/>
</dbReference>
<dbReference type="SMART" id="SM00066">
    <property type="entry name" value="GAL4"/>
    <property type="match status" value="1"/>
</dbReference>
<keyword evidence="2" id="KW-1133">Transmembrane helix</keyword>
<name>A0A8H3AXY7_9AGAM</name>
<evidence type="ECO:0000256" key="2">
    <source>
        <dbReference type="SAM" id="Phobius"/>
    </source>
</evidence>
<keyword evidence="2" id="KW-0812">Transmembrane</keyword>
<dbReference type="PROSITE" id="PS50048">
    <property type="entry name" value="ZN2_CY6_FUNGAL_2"/>
    <property type="match status" value="1"/>
</dbReference>
<dbReference type="Pfam" id="PF00172">
    <property type="entry name" value="Zn_clus"/>
    <property type="match status" value="1"/>
</dbReference>
<dbReference type="InterPro" id="IPR021858">
    <property type="entry name" value="Fun_TF"/>
</dbReference>
<dbReference type="CDD" id="cd00067">
    <property type="entry name" value="GAL4"/>
    <property type="match status" value="1"/>
</dbReference>
<dbReference type="Pfam" id="PF11951">
    <property type="entry name" value="Fungal_trans_2"/>
    <property type="match status" value="1"/>
</dbReference>
<gene>
    <name evidence="4" type="ORF">RDB_LOCUS133681</name>
</gene>
<feature type="region of interest" description="Disordered" evidence="1">
    <location>
        <begin position="65"/>
        <end position="84"/>
    </location>
</feature>
<accession>A0A8H3AXY7</accession>
<feature type="transmembrane region" description="Helical" evidence="2">
    <location>
        <begin position="717"/>
        <end position="738"/>
    </location>
</feature>
<feature type="region of interest" description="Disordered" evidence="1">
    <location>
        <begin position="230"/>
        <end position="254"/>
    </location>
</feature>
<dbReference type="Pfam" id="PF13191">
    <property type="entry name" value="AAA_16"/>
    <property type="match status" value="1"/>
</dbReference>
<reference evidence="4" key="1">
    <citation type="submission" date="2021-01" db="EMBL/GenBank/DDBJ databases">
        <authorList>
            <person name="Kaushik A."/>
        </authorList>
    </citation>
    <scope>NUCLEOTIDE SEQUENCE</scope>
    <source>
        <strain evidence="4">AG1-1C</strain>
    </source>
</reference>
<dbReference type="InterPro" id="IPR003593">
    <property type="entry name" value="AAA+_ATPase"/>
</dbReference>
<evidence type="ECO:0000256" key="1">
    <source>
        <dbReference type="SAM" id="MobiDB-lite"/>
    </source>
</evidence>
<dbReference type="InterPro" id="IPR041664">
    <property type="entry name" value="AAA_16"/>
</dbReference>
<evidence type="ECO:0000259" key="3">
    <source>
        <dbReference type="PROSITE" id="PS50048"/>
    </source>
</evidence>
<comment type="caution">
    <text evidence="4">The sequence shown here is derived from an EMBL/GenBank/DDBJ whole genome shotgun (WGS) entry which is preliminary data.</text>
</comment>
<feature type="region of interest" description="Disordered" evidence="1">
    <location>
        <begin position="678"/>
        <end position="701"/>
    </location>
</feature>
<feature type="domain" description="Zn(2)-C6 fungal-type" evidence="3">
    <location>
        <begin position="8"/>
        <end position="36"/>
    </location>
</feature>
<dbReference type="GO" id="GO:0008270">
    <property type="term" value="F:zinc ion binding"/>
    <property type="evidence" value="ECO:0007669"/>
    <property type="project" value="InterPro"/>
</dbReference>
<dbReference type="Pfam" id="PF24913">
    <property type="entry name" value="WHD_AAA_fung"/>
    <property type="match status" value="1"/>
</dbReference>
<feature type="compositionally biased region" description="Polar residues" evidence="1">
    <location>
        <begin position="66"/>
        <end position="84"/>
    </location>
</feature>
<dbReference type="InterPro" id="IPR001138">
    <property type="entry name" value="Zn2Cys6_DnaBD"/>
</dbReference>
<keyword evidence="2" id="KW-0472">Membrane</keyword>
<dbReference type="PANTHER" id="PTHR36168:SF1">
    <property type="entry name" value="ORC1-LIKE AAA ATPASE DOMAIN-CONTAINING PROTEIN"/>
    <property type="match status" value="1"/>
</dbReference>
<proteinExistence type="predicted"/>
<dbReference type="InterPro" id="IPR056808">
    <property type="entry name" value="HTH_AAA"/>
</dbReference>
<feature type="compositionally biased region" description="Polar residues" evidence="1">
    <location>
        <begin position="230"/>
        <end position="241"/>
    </location>
</feature>
<sequence length="1216" mass="137118">MLNSSGSGCSNCQYRRKKCDETRPACRRCKAAGLECAGYSDPVSLRHSVPDSRPRHLRAVSRDMVASSTSSHGMTPNTSDTLTYTDTYGMNSRTSFHRTISTASKSNPTRSNLDGGIAHLAVLPPLFSDHWSDAPFFGSTHARIEEITGTSGSPIPRAFQHSVRQEPTPHELLDLPDKSVTWSSAPLPSQNPAYKSMSSGQASLYDALFSLARPGEDYYNPSGSISGLSRNLEESLSTPLTEQDGESRSPFVSDDVDDIVNDAEDPEGIKAIMVRPLPLDRNVESNTLPFLLESYAIWISRMIFDPLRVARVGREYVFRKYGLGETTRLRMLLVSRFARAVARSTEYDVNNLPSLVLFREHMSQSYRNALAICNSSRELDVRTATSAFDHSYELISISCKLLPLSSVLAIMQAGAPIFRRACPDPPRELVHLPSILLNIDVSLRYYATMDVLFSVITNRPMFFRYNVAFTPEITESMLYIENHLGLQWLYGVPDRLVVTLARMNALREDFGLCVEEKYIRELEAEIASFRVVLGFSGDPTLTVARMVVQECWRQAAYIYLYMGLGGANSEDARVKKAHKRFMQTFKESMPGRHPDVFLVFPMMILGIASRQLEDQDLIRRRMLNLPDCARRETFGNETNNLVRPSARLFGRDGVFKKTNPQQIALRPFNRTPLGLQNISRHKTQPPEHLNQDPSDEHSRLGFKQGVAPKDWGGGFDAVITAVTGVVVIFFGGIAYVAWYKADVLDKIEEAFAPGYDPVLELMSYPSSSGEVDEDGVRNYALSTWQVKRKEQALVDSIMEGKEAGHYFLFLGPNGTGKTTMMVDAMRKVDADGVTICDAHPDLEVFRLRLGKALNYEYNEDSQTGLFQRRDPREGGPRLDIERAMNKLEKVAIRRARKTGRPIVLIINDIHLFNNDDDGRLLLQQLQQRAESWAESGKYRDNGVLQVRPDANCLRIYPVLTIIIHSDDFWPYSVMRQIANRMQIFSVKDLEPFEAFKALKKLRQESLGREEVESDHVLARAAKTSGGRLAHLNRLARSRDINHTTQNLKNNEKSWLLSNFGLIPDCDDDVEEEAKWASCTWLLLREFVRRRAAMEEKLKLGGSKTGEPATIDHVPVPSIPYYECRRIMTRGDFLARLDQMNIISIDVHHQVQLDSMLTLEAAREVVSEPDFEPMLKGVLARVDELESLGRTRELTFKDVKTGDRVEIVIDKTGGVNK</sequence>
<evidence type="ECO:0000313" key="4">
    <source>
        <dbReference type="EMBL" id="CAE6443255.1"/>
    </source>
</evidence>
<dbReference type="AlphaFoldDB" id="A0A8H3AXY7"/>
<dbReference type="Proteomes" id="UP000663846">
    <property type="component" value="Unassembled WGS sequence"/>
</dbReference>
<dbReference type="InterPro" id="IPR027417">
    <property type="entry name" value="P-loop_NTPase"/>
</dbReference>
<evidence type="ECO:0000313" key="5">
    <source>
        <dbReference type="Proteomes" id="UP000663846"/>
    </source>
</evidence>
<organism evidence="4 5">
    <name type="scientific">Rhizoctonia solani</name>
    <dbReference type="NCBI Taxonomy" id="456999"/>
    <lineage>
        <taxon>Eukaryota</taxon>
        <taxon>Fungi</taxon>
        <taxon>Dikarya</taxon>
        <taxon>Basidiomycota</taxon>
        <taxon>Agaricomycotina</taxon>
        <taxon>Agaricomycetes</taxon>
        <taxon>Cantharellales</taxon>
        <taxon>Ceratobasidiaceae</taxon>
        <taxon>Rhizoctonia</taxon>
    </lineage>
</organism>
<dbReference type="GO" id="GO:0000981">
    <property type="term" value="F:DNA-binding transcription factor activity, RNA polymerase II-specific"/>
    <property type="evidence" value="ECO:0007669"/>
    <property type="project" value="InterPro"/>
</dbReference>
<dbReference type="EMBL" id="CAJMWS010000424">
    <property type="protein sequence ID" value="CAE6443255.1"/>
    <property type="molecule type" value="Genomic_DNA"/>
</dbReference>
<protein>
    <recommendedName>
        <fullName evidence="3">Zn(2)-C6 fungal-type domain-containing protein</fullName>
    </recommendedName>
</protein>
<dbReference type="Gene3D" id="3.40.50.300">
    <property type="entry name" value="P-loop containing nucleotide triphosphate hydrolases"/>
    <property type="match status" value="1"/>
</dbReference>